<sequence>MKRVAVVGLGNIAIRHRRNLKQLFPSSKLYAMSASGRLPVEIVCNCDQVVSSIDELIVEQIELVIVASPAPFHARHAIKLIEAGIPTLIEKPVTTSVCDAKRIQSAINKYRTPVAVGYCLRYLPSAQKLRKLLQQQTIGVVYNAFVEIGQYLPQWRPNKDYRDCVSARQSLGGGALYELSHELDYTQWLLGPLRFQHATLRSSQELGLEVEDIADIIAIGKNNEVATIHLDFLQQKAHRKCSFIGSEGRIDWDLIQNQLVLTTAAEVKTIYHDPEWDKNKMYLAMVTDFVKQIQGNGHNCVLVEEANATVFLIDEIKSKAVYL</sequence>
<dbReference type="RefSeq" id="WP_120355038.1">
    <property type="nucleotide sequence ID" value="NZ_RAQO01000006.1"/>
</dbReference>
<dbReference type="InterPro" id="IPR055170">
    <property type="entry name" value="GFO_IDH_MocA-like_dom"/>
</dbReference>
<dbReference type="EMBL" id="RAQO01000006">
    <property type="protein sequence ID" value="RKF17811.1"/>
    <property type="molecule type" value="Genomic_DNA"/>
</dbReference>
<evidence type="ECO:0000313" key="4">
    <source>
        <dbReference type="EMBL" id="RKF17811.1"/>
    </source>
</evidence>
<feature type="domain" description="GFO/IDH/MocA-like oxidoreductase" evidence="3">
    <location>
        <begin position="127"/>
        <end position="250"/>
    </location>
</feature>
<dbReference type="PANTHER" id="PTHR43377:SF1">
    <property type="entry name" value="BILIVERDIN REDUCTASE A"/>
    <property type="match status" value="1"/>
</dbReference>
<comment type="caution">
    <text evidence="4">The sequence shown here is derived from an EMBL/GenBank/DDBJ whole genome shotgun (WGS) entry which is preliminary data.</text>
</comment>
<dbReference type="Pfam" id="PF01408">
    <property type="entry name" value="GFO_IDH_MocA"/>
    <property type="match status" value="1"/>
</dbReference>
<protein>
    <submittedName>
        <fullName evidence="4">Gfo/Idh/MocA family oxidoreductase</fullName>
    </submittedName>
</protein>
<dbReference type="SUPFAM" id="SSF51735">
    <property type="entry name" value="NAD(P)-binding Rossmann-fold domains"/>
    <property type="match status" value="1"/>
</dbReference>
<dbReference type="InterPro" id="IPR051450">
    <property type="entry name" value="Gfo/Idh/MocA_Oxidoreductases"/>
</dbReference>
<feature type="domain" description="Gfo/Idh/MocA-like oxidoreductase N-terminal" evidence="2">
    <location>
        <begin position="3"/>
        <end position="118"/>
    </location>
</feature>
<keyword evidence="1" id="KW-0732">Signal</keyword>
<dbReference type="GO" id="GO:0000166">
    <property type="term" value="F:nucleotide binding"/>
    <property type="evidence" value="ECO:0007669"/>
    <property type="project" value="InterPro"/>
</dbReference>
<reference evidence="4 5" key="1">
    <citation type="submission" date="2018-09" db="EMBL/GenBank/DDBJ databases">
        <authorList>
            <person name="Wang Z."/>
        </authorList>
    </citation>
    <scope>NUCLEOTIDE SEQUENCE [LARGE SCALE GENOMIC DNA]</scope>
    <source>
        <strain evidence="4 5">ALS 81</strain>
    </source>
</reference>
<dbReference type="InterPro" id="IPR000683">
    <property type="entry name" value="Gfo/Idh/MocA-like_OxRdtase_N"/>
</dbReference>
<evidence type="ECO:0000256" key="1">
    <source>
        <dbReference type="ARBA" id="ARBA00022729"/>
    </source>
</evidence>
<gene>
    <name evidence="4" type="ORF">DBZ36_11155</name>
</gene>
<evidence type="ECO:0000259" key="2">
    <source>
        <dbReference type="Pfam" id="PF01408"/>
    </source>
</evidence>
<evidence type="ECO:0000313" key="5">
    <source>
        <dbReference type="Proteomes" id="UP000286482"/>
    </source>
</evidence>
<dbReference type="Gene3D" id="3.30.360.10">
    <property type="entry name" value="Dihydrodipicolinate Reductase, domain 2"/>
    <property type="match status" value="1"/>
</dbReference>
<proteinExistence type="predicted"/>
<dbReference type="Gene3D" id="3.40.50.720">
    <property type="entry name" value="NAD(P)-binding Rossmann-like Domain"/>
    <property type="match status" value="1"/>
</dbReference>
<dbReference type="Proteomes" id="UP000286482">
    <property type="component" value="Unassembled WGS sequence"/>
</dbReference>
<dbReference type="Pfam" id="PF22725">
    <property type="entry name" value="GFO_IDH_MocA_C3"/>
    <property type="match status" value="1"/>
</dbReference>
<evidence type="ECO:0000259" key="3">
    <source>
        <dbReference type="Pfam" id="PF22725"/>
    </source>
</evidence>
<name>A0A420EAV8_9ALTE</name>
<dbReference type="OrthoDB" id="9781031at2"/>
<dbReference type="PANTHER" id="PTHR43377">
    <property type="entry name" value="BILIVERDIN REDUCTASE A"/>
    <property type="match status" value="1"/>
</dbReference>
<organism evidence="4 5">
    <name type="scientific">Alginatibacterium sediminis</name>
    <dbReference type="NCBI Taxonomy" id="2164068"/>
    <lineage>
        <taxon>Bacteria</taxon>
        <taxon>Pseudomonadati</taxon>
        <taxon>Pseudomonadota</taxon>
        <taxon>Gammaproteobacteria</taxon>
        <taxon>Alteromonadales</taxon>
        <taxon>Alteromonadaceae</taxon>
        <taxon>Alginatibacterium</taxon>
    </lineage>
</organism>
<dbReference type="AlphaFoldDB" id="A0A420EAV8"/>
<keyword evidence="5" id="KW-1185">Reference proteome</keyword>
<dbReference type="InterPro" id="IPR036291">
    <property type="entry name" value="NAD(P)-bd_dom_sf"/>
</dbReference>
<dbReference type="SUPFAM" id="SSF55347">
    <property type="entry name" value="Glyceraldehyde-3-phosphate dehydrogenase-like, C-terminal domain"/>
    <property type="match status" value="1"/>
</dbReference>
<accession>A0A420EAV8</accession>